<keyword evidence="11" id="KW-0969">Cilium</keyword>
<comment type="caution">
    <text evidence="11">The sequence shown here is derived from an EMBL/GenBank/DDBJ whole genome shotgun (WGS) entry which is preliminary data.</text>
</comment>
<keyword evidence="11" id="KW-0966">Cell projection</keyword>
<dbReference type="OrthoDB" id="5829285at2"/>
<evidence type="ECO:0000256" key="4">
    <source>
        <dbReference type="ARBA" id="ARBA00022475"/>
    </source>
</evidence>
<dbReference type="InterPro" id="IPR005503">
    <property type="entry name" value="FliL"/>
</dbReference>
<evidence type="ECO:0000313" key="11">
    <source>
        <dbReference type="EMBL" id="PQJ67524.1"/>
    </source>
</evidence>
<dbReference type="PANTHER" id="PTHR35091:SF2">
    <property type="entry name" value="FLAGELLAR PROTEIN FLIL"/>
    <property type="match status" value="1"/>
</dbReference>
<keyword evidence="4" id="KW-1003">Cell membrane</keyword>
<keyword evidence="5 10" id="KW-0145">Chemotaxis</keyword>
<evidence type="ECO:0000256" key="8">
    <source>
        <dbReference type="ARBA" id="ARBA00022989"/>
    </source>
</evidence>
<feature type="transmembrane region" description="Helical" evidence="10">
    <location>
        <begin position="7"/>
        <end position="29"/>
    </location>
</feature>
<reference evidence="11 12" key="1">
    <citation type="submission" date="2016-12" db="EMBL/GenBank/DDBJ databases">
        <title>Diversity of luminous bacteria.</title>
        <authorList>
            <person name="Yoshizawa S."/>
            <person name="Kogure K."/>
        </authorList>
    </citation>
    <scope>NUCLEOTIDE SEQUENCE [LARGE SCALE GENOMIC DNA]</scope>
    <source>
        <strain evidence="11 12">LC1-200</strain>
    </source>
</reference>
<keyword evidence="8 10" id="KW-1133">Transmembrane helix</keyword>
<evidence type="ECO:0000256" key="9">
    <source>
        <dbReference type="ARBA" id="ARBA00023136"/>
    </source>
</evidence>
<dbReference type="GO" id="GO:0006935">
    <property type="term" value="P:chemotaxis"/>
    <property type="evidence" value="ECO:0007669"/>
    <property type="project" value="UniProtKB-KW"/>
</dbReference>
<dbReference type="GO" id="GO:0071978">
    <property type="term" value="P:bacterial-type flagellum-dependent swarming motility"/>
    <property type="evidence" value="ECO:0007669"/>
    <property type="project" value="TreeGrafter"/>
</dbReference>
<keyword evidence="9 10" id="KW-0472">Membrane</keyword>
<sequence>MAMGKKKLMLISAVAVIVILAAGIGFWLLNGDDAKESPQVAATVQENTASSAPVMSAYYVVLPQPFTFNVTGDTRDRVVQIKVQLMVRGDKNEALAKQHIPLIESTLLQAFGVATVEQLRSPNGRDQLRQQALEAVKATMVKVAGTPAVERVLFTGFVMQ</sequence>
<comment type="subcellular location">
    <subcellularLocation>
        <location evidence="10">Cell inner membrane</location>
    </subcellularLocation>
    <subcellularLocation>
        <location evidence="2">Cell membrane</location>
        <topology evidence="2">Single-pass membrane protein</topology>
    </subcellularLocation>
</comment>
<dbReference type="NCBIfam" id="NF004285">
    <property type="entry name" value="PRK05696.1"/>
    <property type="match status" value="1"/>
</dbReference>
<evidence type="ECO:0000256" key="6">
    <source>
        <dbReference type="ARBA" id="ARBA00022692"/>
    </source>
</evidence>
<dbReference type="Pfam" id="PF03748">
    <property type="entry name" value="FliL"/>
    <property type="match status" value="1"/>
</dbReference>
<keyword evidence="6 10" id="KW-0812">Transmembrane</keyword>
<evidence type="ECO:0000256" key="2">
    <source>
        <dbReference type="ARBA" id="ARBA00004162"/>
    </source>
</evidence>
<name>A0A2S7W116_PHOAN</name>
<evidence type="ECO:0000256" key="7">
    <source>
        <dbReference type="ARBA" id="ARBA00022779"/>
    </source>
</evidence>
<proteinExistence type="inferred from homology"/>
<comment type="similarity">
    <text evidence="3 10">Belongs to the FliL family.</text>
</comment>
<dbReference type="RefSeq" id="WP_105060704.1">
    <property type="nucleotide sequence ID" value="NZ_MSCJ01000001.1"/>
</dbReference>
<evidence type="ECO:0000256" key="10">
    <source>
        <dbReference type="RuleBase" id="RU364125"/>
    </source>
</evidence>
<gene>
    <name evidence="11" type="primary">fliL</name>
    <name evidence="11" type="ORF">BTO08_08905</name>
</gene>
<evidence type="ECO:0000256" key="3">
    <source>
        <dbReference type="ARBA" id="ARBA00008281"/>
    </source>
</evidence>
<dbReference type="GO" id="GO:0005886">
    <property type="term" value="C:plasma membrane"/>
    <property type="evidence" value="ECO:0007669"/>
    <property type="project" value="UniProtKB-SubCell"/>
</dbReference>
<protein>
    <recommendedName>
        <fullName evidence="10">Flagellar protein FliL</fullName>
    </recommendedName>
</protein>
<evidence type="ECO:0000256" key="5">
    <source>
        <dbReference type="ARBA" id="ARBA00022500"/>
    </source>
</evidence>
<dbReference type="EMBL" id="MSCJ01000001">
    <property type="protein sequence ID" value="PQJ67524.1"/>
    <property type="molecule type" value="Genomic_DNA"/>
</dbReference>
<keyword evidence="10" id="KW-0997">Cell inner membrane</keyword>
<dbReference type="GO" id="GO:0009425">
    <property type="term" value="C:bacterial-type flagellum basal body"/>
    <property type="evidence" value="ECO:0007669"/>
    <property type="project" value="InterPro"/>
</dbReference>
<evidence type="ECO:0000256" key="1">
    <source>
        <dbReference type="ARBA" id="ARBA00002254"/>
    </source>
</evidence>
<dbReference type="PANTHER" id="PTHR35091">
    <property type="entry name" value="FLAGELLAR PROTEIN FLIL"/>
    <property type="match status" value="1"/>
</dbReference>
<comment type="function">
    <text evidence="1 10">Controls the rotational direction of flagella during chemotaxis.</text>
</comment>
<dbReference type="Proteomes" id="UP000238730">
    <property type="component" value="Unassembled WGS sequence"/>
</dbReference>
<organism evidence="11 12">
    <name type="scientific">Photobacterium angustum</name>
    <dbReference type="NCBI Taxonomy" id="661"/>
    <lineage>
        <taxon>Bacteria</taxon>
        <taxon>Pseudomonadati</taxon>
        <taxon>Pseudomonadota</taxon>
        <taxon>Gammaproteobacteria</taxon>
        <taxon>Vibrionales</taxon>
        <taxon>Vibrionaceae</taxon>
        <taxon>Photobacterium</taxon>
    </lineage>
</organism>
<dbReference type="AlphaFoldDB" id="A0A2S7W116"/>
<keyword evidence="11" id="KW-0282">Flagellum</keyword>
<keyword evidence="7 10" id="KW-0283">Flagellar rotation</keyword>
<evidence type="ECO:0000313" key="12">
    <source>
        <dbReference type="Proteomes" id="UP000238730"/>
    </source>
</evidence>
<accession>A0A2S7W116</accession>